<accession>G8YT68</accession>
<dbReference type="PANTHER" id="PTHR43735">
    <property type="entry name" value="APOPTOSIS-INDUCING FACTOR 1"/>
    <property type="match status" value="1"/>
</dbReference>
<evidence type="ECO:0000313" key="7">
    <source>
        <dbReference type="Proteomes" id="UP000005222"/>
    </source>
</evidence>
<dbReference type="InterPro" id="IPR036188">
    <property type="entry name" value="FAD/NAD-bd_sf"/>
</dbReference>
<evidence type="ECO:0000313" key="6">
    <source>
        <dbReference type="EMBL" id="CCE73119.1"/>
    </source>
</evidence>
<dbReference type="PRINTS" id="PR00411">
    <property type="entry name" value="PNDRDTASEI"/>
</dbReference>
<dbReference type="GO" id="GO:0004174">
    <property type="term" value="F:electron-transferring-flavoprotein dehydrogenase activity"/>
    <property type="evidence" value="ECO:0007669"/>
    <property type="project" value="TreeGrafter"/>
</dbReference>
<dbReference type="Gene3D" id="3.50.50.100">
    <property type="match status" value="1"/>
</dbReference>
<dbReference type="AlphaFoldDB" id="G8YT68"/>
<dbReference type="InterPro" id="IPR023753">
    <property type="entry name" value="FAD/NAD-binding_dom"/>
</dbReference>
<reference evidence="6 7" key="1">
    <citation type="journal article" date="2012" name="G3 (Bethesda)">
        <title>Pichia sorbitophila, an interspecies yeast hybrid reveals early steps of genome resolution following polyploidization.</title>
        <authorList>
            <person name="Leh Louis V."/>
            <person name="Despons L."/>
            <person name="Friedrich A."/>
            <person name="Martin T."/>
            <person name="Durrens P."/>
            <person name="Casaregola S."/>
            <person name="Neuveglise C."/>
            <person name="Fairhead C."/>
            <person name="Marck C."/>
            <person name="Cruz J.A."/>
            <person name="Straub M.L."/>
            <person name="Kugler V."/>
            <person name="Sacerdot C."/>
            <person name="Uzunov Z."/>
            <person name="Thierry A."/>
            <person name="Weiss S."/>
            <person name="Bleykasten C."/>
            <person name="De Montigny J."/>
            <person name="Jacques N."/>
            <person name="Jung P."/>
            <person name="Lemaire M."/>
            <person name="Mallet S."/>
            <person name="Morel G."/>
            <person name="Richard G.F."/>
            <person name="Sarkar A."/>
            <person name="Savel G."/>
            <person name="Schacherer J."/>
            <person name="Seret M.L."/>
            <person name="Talla E."/>
            <person name="Samson G."/>
            <person name="Jubin C."/>
            <person name="Poulain J."/>
            <person name="Vacherie B."/>
            <person name="Barbe V."/>
            <person name="Pelletier E."/>
            <person name="Sherman D.J."/>
            <person name="Westhof E."/>
            <person name="Weissenbach J."/>
            <person name="Baret P.V."/>
            <person name="Wincker P."/>
            <person name="Gaillardin C."/>
            <person name="Dujon B."/>
            <person name="Souciet J.L."/>
        </authorList>
    </citation>
    <scope>NUCLEOTIDE SEQUENCE [LARGE SCALE GENOMIC DNA]</scope>
    <source>
        <strain evidence="7">ATCC MYA-4447 / BCRC 22081 / CBS 7064 / NBRC 10061 / NRRL Y-12695</strain>
    </source>
</reference>
<organism evidence="6 7">
    <name type="scientific">Pichia sorbitophila (strain ATCC MYA-4447 / BCRC 22081 / CBS 7064 / NBRC 10061 / NRRL Y-12695)</name>
    <name type="common">Hybrid yeast</name>
    <dbReference type="NCBI Taxonomy" id="559304"/>
    <lineage>
        <taxon>Eukaryota</taxon>
        <taxon>Fungi</taxon>
        <taxon>Dikarya</taxon>
        <taxon>Ascomycota</taxon>
        <taxon>Saccharomycotina</taxon>
        <taxon>Pichiomycetes</taxon>
        <taxon>Debaryomycetaceae</taxon>
        <taxon>Millerozyma</taxon>
    </lineage>
</organism>
<keyword evidence="4" id="KW-0560">Oxidoreductase</keyword>
<dbReference type="EMBL" id="FO082058">
    <property type="protein sequence ID" value="CCE73119.1"/>
    <property type="molecule type" value="Genomic_DNA"/>
</dbReference>
<dbReference type="HOGENOM" id="CLU_676136_0_0_1"/>
<dbReference type="PANTHER" id="PTHR43735:SF3">
    <property type="entry name" value="FERROPTOSIS SUPPRESSOR PROTEIN 1"/>
    <property type="match status" value="1"/>
</dbReference>
<evidence type="ECO:0000256" key="3">
    <source>
        <dbReference type="ARBA" id="ARBA00022827"/>
    </source>
</evidence>
<feature type="domain" description="FAD/NAD(P)-binding" evidence="5">
    <location>
        <begin position="20"/>
        <end position="351"/>
    </location>
</feature>
<name>G8YT68_PICSO</name>
<dbReference type="OrthoDB" id="202203at2759"/>
<dbReference type="eggNOG" id="KOG2495">
    <property type="taxonomic scope" value="Eukaryota"/>
</dbReference>
<dbReference type="STRING" id="559304.G8YT68"/>
<evidence type="ECO:0000256" key="4">
    <source>
        <dbReference type="ARBA" id="ARBA00023002"/>
    </source>
</evidence>
<protein>
    <submittedName>
        <fullName evidence="6">Piso0_000139 protein</fullName>
    </submittedName>
</protein>
<evidence type="ECO:0000259" key="5">
    <source>
        <dbReference type="Pfam" id="PF07992"/>
    </source>
</evidence>
<comment type="similarity">
    <text evidence="1">Belongs to the FAD-dependent oxidoreductase family.</text>
</comment>
<keyword evidence="3" id="KW-0274">FAD</keyword>
<dbReference type="InParanoid" id="G8YT68"/>
<gene>
    <name evidence="6" type="primary">Piso0_000139</name>
    <name evidence="6" type="ORF">GNLVRS01_PISO0B02971g</name>
</gene>
<keyword evidence="7" id="KW-1185">Reference proteome</keyword>
<dbReference type="GO" id="GO:0005737">
    <property type="term" value="C:cytoplasm"/>
    <property type="evidence" value="ECO:0007669"/>
    <property type="project" value="TreeGrafter"/>
</dbReference>
<proteinExistence type="inferred from homology"/>
<keyword evidence="2" id="KW-0285">Flavoprotein</keyword>
<dbReference type="OMA" id="HMGHYAG"/>
<evidence type="ECO:0000256" key="1">
    <source>
        <dbReference type="ARBA" id="ARBA00006442"/>
    </source>
</evidence>
<dbReference type="Pfam" id="PF07992">
    <property type="entry name" value="Pyr_redox_2"/>
    <property type="match status" value="1"/>
</dbReference>
<dbReference type="GO" id="GO:0050660">
    <property type="term" value="F:flavin adenine dinucleotide binding"/>
    <property type="evidence" value="ECO:0007669"/>
    <property type="project" value="TreeGrafter"/>
</dbReference>
<sequence>MSTADSKNDNESGVGNIKTNILIIGGAYAGLSAVRCLAHHIESIRMDSVYKDVLTSHEINITLVEPRCGLLNILGIPRAIVDTEFARTQYVPFDELEGVQFNRVLSESTASSVRADANAGKGYSLTFVHGKVTYVDEEKARYELVKETGKGREGTIAFDYVVVASGRNRSWPTTPLGYTLDSFLREMGGSKKEIETNDIITVVGAGAVGIEIAGDIKHYAPSKTVNLVHAHKTFPPEPLSREFQDLALDSLVRSGVNVHLNTRIVKELPGGDLQTVDGNIIKSQLNYWCSSHSNNIDFLADSLKKEFVTPKNNVLVNEYMQLLNKAKKLQHFFCIGDIVELPIIKSAGWAMYMGRQVATNLISLMLSNTLVEPFPDLSQMPRGMVLVAGNGEIVSELGGEIELNHKGYSQEYKDYCMGKIRATIGV</sequence>
<dbReference type="SUPFAM" id="SSF51905">
    <property type="entry name" value="FAD/NAD(P)-binding domain"/>
    <property type="match status" value="1"/>
</dbReference>
<evidence type="ECO:0000256" key="2">
    <source>
        <dbReference type="ARBA" id="ARBA00022630"/>
    </source>
</evidence>
<dbReference type="Proteomes" id="UP000005222">
    <property type="component" value="Chromosome B"/>
</dbReference>